<name>A0A1Q8ZUY8_9HYPH</name>
<proteinExistence type="predicted"/>
<evidence type="ECO:0000259" key="1">
    <source>
        <dbReference type="Pfam" id="PF05170"/>
    </source>
</evidence>
<keyword evidence="3" id="KW-1185">Reference proteome</keyword>
<sequence>MVVVVVSLGVFVASRVAAPYIVSSSLVRGSIEKVVGRWSGHDVQIAGTPELQFWPQPKITLAHLTLTRAGPHSGEGKNSVVAQIDQLSATFGLLNAVMGHPVFDDFTLTGATVHLHRDREGRIDWSNGGPLAKAIAHVSETANGGQSLSPDVDGTIGSFSIENGRLDIADDASGRKFVIEGIFSQVTWPKMSSTIKGSANMVIGGMATQVDFSSAQPLLLMGGHVGQASFSITAPTAKGSFSGRTSLMPARFASGQIDITMSDVAGFLAWTGAELPGMEALHTASIKATVTAEADRVRLEELSLSANDTNATGLVDITQGKSGKPKVSGTLAFGQMDIPTFLAAFALSAPDSKAVSGKSGLLNWLEFDLALSARRASLAQFTLTDMGASVLATDGAMVFDIGDSTLAGGTMIGHLEGRNGGFEKGAHLDLSITNADLSDLENKLGLSGPLPLGSGSLTVSVTTKRAIWQTRPNDITGTLKLTAGPGRITGVNIDGIRTLADNRIFFKLEDAGKGDLSFDSLSVTADLADGAININEGSLKSTSLSSSFTGVIPYAFKGLALSTEIVPLSTSSSAATGTEQKPLRFFIAGSWPNLILSPIQIPPSGLTTTP</sequence>
<comment type="caution">
    <text evidence="2">The sequence shown here is derived from an EMBL/GenBank/DDBJ whole genome shotgun (WGS) entry which is preliminary data.</text>
</comment>
<evidence type="ECO:0000313" key="2">
    <source>
        <dbReference type="EMBL" id="OLP45769.1"/>
    </source>
</evidence>
<dbReference type="PANTHER" id="PTHR30441">
    <property type="entry name" value="DUF748 DOMAIN-CONTAINING PROTEIN"/>
    <property type="match status" value="1"/>
</dbReference>
<dbReference type="EMBL" id="MKIM01000024">
    <property type="protein sequence ID" value="OLP45769.1"/>
    <property type="molecule type" value="Genomic_DNA"/>
</dbReference>
<dbReference type="STRING" id="1867956.BJF95_11675"/>
<dbReference type="PANTHER" id="PTHR30441:SF8">
    <property type="entry name" value="DUF748 DOMAIN-CONTAINING PROTEIN"/>
    <property type="match status" value="1"/>
</dbReference>
<feature type="domain" description="AsmA" evidence="1">
    <location>
        <begin position="5"/>
        <end position="313"/>
    </location>
</feature>
<gene>
    <name evidence="2" type="ORF">BJF95_11675</name>
</gene>
<dbReference type="Pfam" id="PF05170">
    <property type="entry name" value="AsmA"/>
    <property type="match status" value="1"/>
</dbReference>
<dbReference type="Proteomes" id="UP000186894">
    <property type="component" value="Unassembled WGS sequence"/>
</dbReference>
<dbReference type="GO" id="GO:0005886">
    <property type="term" value="C:plasma membrane"/>
    <property type="evidence" value="ECO:0007669"/>
    <property type="project" value="TreeGrafter"/>
</dbReference>
<accession>A0A1Q8ZUY8</accession>
<organism evidence="2 3">
    <name type="scientific">Rhizobium oryziradicis</name>
    <dbReference type="NCBI Taxonomy" id="1867956"/>
    <lineage>
        <taxon>Bacteria</taxon>
        <taxon>Pseudomonadati</taxon>
        <taxon>Pseudomonadota</taxon>
        <taxon>Alphaproteobacteria</taxon>
        <taxon>Hyphomicrobiales</taxon>
        <taxon>Rhizobiaceae</taxon>
        <taxon>Rhizobium/Agrobacterium group</taxon>
        <taxon>Rhizobium</taxon>
    </lineage>
</organism>
<dbReference type="GO" id="GO:0090313">
    <property type="term" value="P:regulation of protein targeting to membrane"/>
    <property type="evidence" value="ECO:0007669"/>
    <property type="project" value="TreeGrafter"/>
</dbReference>
<reference evidence="2 3" key="1">
    <citation type="submission" date="2016-09" db="EMBL/GenBank/DDBJ databases">
        <title>Rhizobium oryziradicis sp. nov., isolated from the root of rice.</title>
        <authorList>
            <person name="Zhao J."/>
            <person name="Zhang X."/>
        </authorList>
    </citation>
    <scope>NUCLEOTIDE SEQUENCE [LARGE SCALE GENOMIC DNA]</scope>
    <source>
        <strain evidence="2 3">N19</strain>
    </source>
</reference>
<dbReference type="InterPro" id="IPR052894">
    <property type="entry name" value="AsmA-related"/>
</dbReference>
<dbReference type="AlphaFoldDB" id="A0A1Q8ZUY8"/>
<evidence type="ECO:0000313" key="3">
    <source>
        <dbReference type="Proteomes" id="UP000186894"/>
    </source>
</evidence>
<dbReference type="InterPro" id="IPR007844">
    <property type="entry name" value="AsmA"/>
</dbReference>
<protein>
    <recommendedName>
        <fullName evidence="1">AsmA domain-containing protein</fullName>
    </recommendedName>
</protein>